<dbReference type="KEGG" id="dhe:111593355"/>
<sequence>MVNFNNSTKIVVNRCMELLNAKIAHAQTRHIAKRVPVNCMRPQKVDSEAILREREKVDNYKASKQLSMWQQKKSVTEDMPEIMRMDDSHYKHCDFMKRDYECTWANFPCDPEPKVRRTQCDETVQITRREAGNRPATAKPWDAEANNFIKNWGNNYDIDRNANGKLIQPVMREPSKCKLYRKKKFF</sequence>
<accession>A0A6J1L7J4</accession>
<gene>
    <name evidence="2" type="primary">LOC111593355</name>
</gene>
<reference evidence="2" key="1">
    <citation type="submission" date="2025-08" db="UniProtKB">
        <authorList>
            <consortium name="RefSeq"/>
        </authorList>
    </citation>
    <scope>IDENTIFICATION</scope>
    <source>
        <strain evidence="2">15085-1641.00</strain>
        <tissue evidence="2">Whole body</tissue>
    </source>
</reference>
<proteinExistence type="predicted"/>
<evidence type="ECO:0000313" key="2">
    <source>
        <dbReference type="RefSeq" id="XP_023161835.1"/>
    </source>
</evidence>
<protein>
    <submittedName>
        <fullName evidence="2">Uncharacterized protein LOC111593355</fullName>
    </submittedName>
</protein>
<dbReference type="OMA" id="HAQTRHI"/>
<dbReference type="Proteomes" id="UP000504633">
    <property type="component" value="Unplaced"/>
</dbReference>
<dbReference type="OrthoDB" id="7852729at2759"/>
<name>A0A6J1L7J4_DROHY</name>
<organism evidence="1 2">
    <name type="scientific">Drosophila hydei</name>
    <name type="common">Fruit fly</name>
    <dbReference type="NCBI Taxonomy" id="7224"/>
    <lineage>
        <taxon>Eukaryota</taxon>
        <taxon>Metazoa</taxon>
        <taxon>Ecdysozoa</taxon>
        <taxon>Arthropoda</taxon>
        <taxon>Hexapoda</taxon>
        <taxon>Insecta</taxon>
        <taxon>Pterygota</taxon>
        <taxon>Neoptera</taxon>
        <taxon>Endopterygota</taxon>
        <taxon>Diptera</taxon>
        <taxon>Brachycera</taxon>
        <taxon>Muscomorpha</taxon>
        <taxon>Ephydroidea</taxon>
        <taxon>Drosophilidae</taxon>
        <taxon>Drosophila</taxon>
    </lineage>
</organism>
<dbReference type="AlphaFoldDB" id="A0A6J1L7J4"/>
<keyword evidence="1" id="KW-1185">Reference proteome</keyword>
<dbReference type="RefSeq" id="XP_023161835.1">
    <property type="nucleotide sequence ID" value="XM_023306067.2"/>
</dbReference>
<dbReference type="GeneID" id="111593355"/>
<evidence type="ECO:0000313" key="1">
    <source>
        <dbReference type="Proteomes" id="UP000504633"/>
    </source>
</evidence>